<feature type="transmembrane region" description="Helical" evidence="2">
    <location>
        <begin position="49"/>
        <end position="69"/>
    </location>
</feature>
<dbReference type="AlphaFoldDB" id="A0A1Y0ILD7"/>
<reference evidence="5" key="1">
    <citation type="submission" date="2017-05" db="EMBL/GenBank/DDBJ databases">
        <authorList>
            <person name="Sung H."/>
        </authorList>
    </citation>
    <scope>NUCLEOTIDE SEQUENCE [LARGE SCALE GENOMIC DNA]</scope>
    <source>
        <strain evidence="5">AR23208</strain>
    </source>
</reference>
<organism evidence="4 5">
    <name type="scientific">Tumebacillus avium</name>
    <dbReference type="NCBI Taxonomy" id="1903704"/>
    <lineage>
        <taxon>Bacteria</taxon>
        <taxon>Bacillati</taxon>
        <taxon>Bacillota</taxon>
        <taxon>Bacilli</taxon>
        <taxon>Bacillales</taxon>
        <taxon>Alicyclobacillaceae</taxon>
        <taxon>Tumebacillus</taxon>
    </lineage>
</organism>
<keyword evidence="5" id="KW-1185">Reference proteome</keyword>
<comment type="similarity">
    <text evidence="1">Belongs to the DedA family.</text>
</comment>
<keyword evidence="2" id="KW-0812">Transmembrane</keyword>
<dbReference type="OrthoDB" id="9810270at2"/>
<evidence type="ECO:0000259" key="3">
    <source>
        <dbReference type="Pfam" id="PF09335"/>
    </source>
</evidence>
<dbReference type="Gene3D" id="1.20.144.10">
    <property type="entry name" value="Phosphatidic acid phosphatase type 2/haloperoxidase"/>
    <property type="match status" value="1"/>
</dbReference>
<dbReference type="GO" id="GO:0005886">
    <property type="term" value="C:plasma membrane"/>
    <property type="evidence" value="ECO:0007669"/>
    <property type="project" value="TreeGrafter"/>
</dbReference>
<keyword evidence="2" id="KW-0472">Membrane</keyword>
<gene>
    <name evidence="4" type="ORF">CBW65_10195</name>
</gene>
<dbReference type="PANTHER" id="PTHR42709">
    <property type="entry name" value="ALKALINE PHOSPHATASE LIKE PROTEIN"/>
    <property type="match status" value="1"/>
</dbReference>
<evidence type="ECO:0000313" key="5">
    <source>
        <dbReference type="Proteomes" id="UP000195437"/>
    </source>
</evidence>
<feature type="transmembrane region" description="Helical" evidence="2">
    <location>
        <begin position="297"/>
        <end position="317"/>
    </location>
</feature>
<dbReference type="SUPFAM" id="SSF48317">
    <property type="entry name" value="Acid phosphatase/Vanadium-dependent haloperoxidase"/>
    <property type="match status" value="1"/>
</dbReference>
<dbReference type="InterPro" id="IPR032816">
    <property type="entry name" value="VTT_dom"/>
</dbReference>
<dbReference type="Proteomes" id="UP000195437">
    <property type="component" value="Chromosome"/>
</dbReference>
<keyword evidence="2" id="KW-1133">Transmembrane helix</keyword>
<evidence type="ECO:0000256" key="2">
    <source>
        <dbReference type="SAM" id="Phobius"/>
    </source>
</evidence>
<feature type="transmembrane region" description="Helical" evidence="2">
    <location>
        <begin position="268"/>
        <end position="290"/>
    </location>
</feature>
<protein>
    <recommendedName>
        <fullName evidence="3">VTT domain-containing protein</fullName>
    </recommendedName>
</protein>
<dbReference type="Pfam" id="PF09335">
    <property type="entry name" value="VTT_dom"/>
    <property type="match status" value="1"/>
</dbReference>
<dbReference type="PANTHER" id="PTHR42709:SF11">
    <property type="entry name" value="DEDA FAMILY PROTEIN"/>
    <property type="match status" value="1"/>
</dbReference>
<dbReference type="RefSeq" id="WP_087456706.1">
    <property type="nucleotide sequence ID" value="NZ_CP021434.1"/>
</dbReference>
<feature type="transmembrane region" description="Helical" evidence="2">
    <location>
        <begin position="96"/>
        <end position="120"/>
    </location>
</feature>
<feature type="transmembrane region" description="Helical" evidence="2">
    <location>
        <begin position="215"/>
        <end position="233"/>
    </location>
</feature>
<feature type="transmembrane region" description="Helical" evidence="2">
    <location>
        <begin position="403"/>
        <end position="420"/>
    </location>
</feature>
<feature type="transmembrane region" description="Helical" evidence="2">
    <location>
        <begin position="159"/>
        <end position="180"/>
    </location>
</feature>
<evidence type="ECO:0000313" key="4">
    <source>
        <dbReference type="EMBL" id="ARU61327.1"/>
    </source>
</evidence>
<dbReference type="EMBL" id="CP021434">
    <property type="protein sequence ID" value="ARU61327.1"/>
    <property type="molecule type" value="Genomic_DNA"/>
</dbReference>
<dbReference type="InterPro" id="IPR051311">
    <property type="entry name" value="DedA_domain"/>
</dbReference>
<dbReference type="InterPro" id="IPR036938">
    <property type="entry name" value="PAP2/HPO_sf"/>
</dbReference>
<feature type="transmembrane region" description="Helical" evidence="2">
    <location>
        <begin position="371"/>
        <end position="391"/>
    </location>
</feature>
<accession>A0A1Y0ILD7</accession>
<proteinExistence type="inferred from homology"/>
<feature type="transmembrane region" description="Helical" evidence="2">
    <location>
        <begin position="337"/>
        <end position="359"/>
    </location>
</feature>
<sequence>MFHWIMEMLMDYGWIGLLIVSLAEASFLPVAPDLILIPLTGGAPDLGFLYGAIAVAGSVLGSLFGHFIGSKAGAPILRKFMSEERLATVQRMFERWGIWAIVIAGLIPLPFKLFTIAAGVFNLRRLPLMIGALIGRGIRFFGLVLLVRQIGVIKIPEGLEMQFLIGLLIVVGIAVLWYYLKSKKGVWLRVRLTGLLNFFRKDFLTPVRRGSRRGVLFLVAGIMASLIAATLVGDVVSDFLQKFDENTYLWVQQTLHPTWGFPAKVVDWAFSVPVVIFGYLFVSFVLLFHLRKSAKMRLFSGLVIGMLMIQVSFRYFFPATVESTVDMLLEVTGNTLTLHTLPSGQVMAAIVLYTSLAYIVWQTQKLWWSRILGLLVAFSLIIIAPLSPVLIGDHSLSSTMGGLTAGILWMIGCLVTRIIYRSVERGKYKITHE</sequence>
<feature type="domain" description="VTT" evidence="3">
    <location>
        <begin position="48"/>
        <end position="148"/>
    </location>
</feature>
<dbReference type="KEGG" id="tum:CBW65_10195"/>
<name>A0A1Y0ILD7_9BACL</name>
<evidence type="ECO:0000256" key="1">
    <source>
        <dbReference type="ARBA" id="ARBA00010792"/>
    </source>
</evidence>